<feature type="transmembrane region" description="Helical" evidence="1">
    <location>
        <begin position="61"/>
        <end position="81"/>
    </location>
</feature>
<dbReference type="AlphaFoldDB" id="A0A5D4T8C0"/>
<evidence type="ECO:0000313" key="2">
    <source>
        <dbReference type="EMBL" id="TYS71495.1"/>
    </source>
</evidence>
<name>A0A5D4T8C0_9BACI</name>
<reference evidence="2 3" key="1">
    <citation type="submission" date="2019-08" db="EMBL/GenBank/DDBJ databases">
        <title>Bacillus genomes from the desert of Cuatro Cienegas, Coahuila.</title>
        <authorList>
            <person name="Olmedo-Alvarez G."/>
        </authorList>
    </citation>
    <scope>NUCLEOTIDE SEQUENCE [LARGE SCALE GENOMIC DNA]</scope>
    <source>
        <strain evidence="2 3">CH98b_3T</strain>
    </source>
</reference>
<feature type="transmembrane region" description="Helical" evidence="1">
    <location>
        <begin position="191"/>
        <end position="209"/>
    </location>
</feature>
<dbReference type="Pfam" id="PF05975">
    <property type="entry name" value="EcsB"/>
    <property type="match status" value="1"/>
</dbReference>
<feature type="transmembrane region" description="Helical" evidence="1">
    <location>
        <begin position="136"/>
        <end position="156"/>
    </location>
</feature>
<feature type="transmembrane region" description="Helical" evidence="1">
    <location>
        <begin position="25"/>
        <end position="49"/>
    </location>
</feature>
<dbReference type="RefSeq" id="WP_148979650.1">
    <property type="nucleotide sequence ID" value="NZ_JBNILM010000009.1"/>
</dbReference>
<feature type="transmembrane region" description="Helical" evidence="1">
    <location>
        <begin position="354"/>
        <end position="376"/>
    </location>
</feature>
<dbReference type="GO" id="GO:0016020">
    <property type="term" value="C:membrane"/>
    <property type="evidence" value="ECO:0007669"/>
    <property type="project" value="InterPro"/>
</dbReference>
<protein>
    <submittedName>
        <fullName evidence="2">Uncharacterized protein</fullName>
    </submittedName>
</protein>
<sequence>MTAFHLYKERLKQERQYQWKNTKAVIDWTILVYIVLTLLFVAAMIYDMFPSFIALLQKLPYGLTLFVIYYLAWTGTIRVFYQQADMYFFIHRRDLLHGLKKWGVIASTALNLIKSLLIAILTYFLMEAISPSTLPLFEWITFYLVLFLFITILGKVIDLHWSGWKRKVINFTVFLFLGLLVYLTVAQAMWIVLTVFLMLGLVVFFILYLRTESFMVDMAHNEKIRQKYVGMIFYASEYVHVPRSSERTKPLFFRRSQRIIEDRSPHSALTELFFKYLLRNSRHIFSYLKLIGITIAVMGYLPLWMTFGLFMAFFFFLKEWLNIVYDELVGHPFLNMHKGKKLIQEHYQDLVTRWLYYPAVGLVGFVLMLNTLFHFLMR</sequence>
<organism evidence="2 3">
    <name type="scientific">Sutcliffiella horikoshii</name>
    <dbReference type="NCBI Taxonomy" id="79883"/>
    <lineage>
        <taxon>Bacteria</taxon>
        <taxon>Bacillati</taxon>
        <taxon>Bacillota</taxon>
        <taxon>Bacilli</taxon>
        <taxon>Bacillales</taxon>
        <taxon>Bacillaceae</taxon>
        <taxon>Sutcliffiella</taxon>
    </lineage>
</organism>
<feature type="transmembrane region" description="Helical" evidence="1">
    <location>
        <begin position="102"/>
        <end position="124"/>
    </location>
</feature>
<feature type="transmembrane region" description="Helical" evidence="1">
    <location>
        <begin position="287"/>
        <end position="317"/>
    </location>
</feature>
<accession>A0A5D4T8C0</accession>
<feature type="transmembrane region" description="Helical" evidence="1">
    <location>
        <begin position="168"/>
        <end position="185"/>
    </location>
</feature>
<keyword evidence="1" id="KW-0812">Transmembrane</keyword>
<keyword evidence="1" id="KW-0472">Membrane</keyword>
<keyword evidence="1" id="KW-1133">Transmembrane helix</keyword>
<proteinExistence type="predicted"/>
<dbReference type="EMBL" id="VTET01000006">
    <property type="protein sequence ID" value="TYS71495.1"/>
    <property type="molecule type" value="Genomic_DNA"/>
</dbReference>
<gene>
    <name evidence="2" type="ORF">FZC75_13185</name>
</gene>
<dbReference type="InterPro" id="IPR010288">
    <property type="entry name" value="EcsB_ABC"/>
</dbReference>
<dbReference type="Proteomes" id="UP000324517">
    <property type="component" value="Unassembled WGS sequence"/>
</dbReference>
<evidence type="ECO:0000256" key="1">
    <source>
        <dbReference type="SAM" id="Phobius"/>
    </source>
</evidence>
<evidence type="ECO:0000313" key="3">
    <source>
        <dbReference type="Proteomes" id="UP000324517"/>
    </source>
</evidence>
<dbReference type="OrthoDB" id="2448479at2"/>
<comment type="caution">
    <text evidence="2">The sequence shown here is derived from an EMBL/GenBank/DDBJ whole genome shotgun (WGS) entry which is preliminary data.</text>
</comment>